<dbReference type="PROSITE" id="PS00107">
    <property type="entry name" value="PROTEIN_KINASE_ATP"/>
    <property type="match status" value="1"/>
</dbReference>
<feature type="domain" description="Protein kinase" evidence="11">
    <location>
        <begin position="40"/>
        <end position="304"/>
    </location>
</feature>
<keyword evidence="8" id="KW-0175">Coiled coil</keyword>
<evidence type="ECO:0000256" key="8">
    <source>
        <dbReference type="SAM" id="Coils"/>
    </source>
</evidence>
<feature type="compositionally biased region" description="Low complexity" evidence="9">
    <location>
        <begin position="415"/>
        <end position="434"/>
    </location>
</feature>
<dbReference type="Pfam" id="PF00069">
    <property type="entry name" value="Pkinase"/>
    <property type="match status" value="1"/>
</dbReference>
<dbReference type="InterPro" id="IPR000719">
    <property type="entry name" value="Prot_kinase_dom"/>
</dbReference>
<dbReference type="Gene3D" id="1.10.510.10">
    <property type="entry name" value="Transferase(Phosphotransferase) domain 1"/>
    <property type="match status" value="1"/>
</dbReference>
<organism evidence="12 13">
    <name type="scientific">Nannocystis punicea</name>
    <dbReference type="NCBI Taxonomy" id="2995304"/>
    <lineage>
        <taxon>Bacteria</taxon>
        <taxon>Pseudomonadati</taxon>
        <taxon>Myxococcota</taxon>
        <taxon>Polyangia</taxon>
        <taxon>Nannocystales</taxon>
        <taxon>Nannocystaceae</taxon>
        <taxon>Nannocystis</taxon>
    </lineage>
</organism>
<dbReference type="EMBL" id="CP114040">
    <property type="protein sequence ID" value="WAS96387.1"/>
    <property type="molecule type" value="Genomic_DNA"/>
</dbReference>
<feature type="compositionally biased region" description="Pro residues" evidence="9">
    <location>
        <begin position="393"/>
        <end position="414"/>
    </location>
</feature>
<protein>
    <recommendedName>
        <fullName evidence="2">non-specific serine/threonine protein kinase</fullName>
        <ecNumber evidence="2">2.7.11.1</ecNumber>
    </recommendedName>
</protein>
<evidence type="ECO:0000256" key="2">
    <source>
        <dbReference type="ARBA" id="ARBA00012513"/>
    </source>
</evidence>
<comment type="similarity">
    <text evidence="1">Belongs to the protein kinase superfamily. NEK Ser/Thr protein kinase family. NIMA subfamily.</text>
</comment>
<keyword evidence="10" id="KW-1133">Transmembrane helix</keyword>
<evidence type="ECO:0000256" key="6">
    <source>
        <dbReference type="ARBA" id="ARBA00022840"/>
    </source>
</evidence>
<sequence length="521" mass="55808">MKTKAVWYPPQQAPDPELAVFTTEFAEDTDRTGKTLNKRYRLIRRIGAGATASVYEARHEKTGARLAVKVLRRDLYEPLRDFFGQEGRIAARHNCPHLIQAIDLGEVRGATYTVFNFAEGKPLRHLAGNSGPVSSTPLPWQRLCRIILQVLEALAVLHKSGIVHRDLHSSNILVDESRDDFTVVIDVGFAAVMPGRRITQAPEPTRTIYGMHSYVAPETLAGCPPDPRMDLYSVGVLMFELLTGLEMIEYGRSFGKLAVPPLRVLAPGYDIPEAVDAIVLRALSDVSMRFASAEEMAAAIRAALAEVEADAEAATRRRVLRPAAAIGLGGAVVGGLLVGGLLLATQPSTATLAAMNIASEPLSRDLQVSPPASGPPLAKLQPRVPQPSAQEPELPPTPPQEAPASSPRPTPTPPASAATTSSPTASPTMTSVSSQVVGQQARQRMQVTAEQRLIRKARRSILECNPDGALAKAAVVIKRLTDGSVDAKFNGRSVQGTFGRCVADYAKTAALGPDGVLKFLL</sequence>
<feature type="binding site" evidence="7">
    <location>
        <position position="69"/>
    </location>
    <ligand>
        <name>ATP</name>
        <dbReference type="ChEBI" id="CHEBI:30616"/>
    </ligand>
</feature>
<accession>A0ABY7HAT9</accession>
<keyword evidence="5 12" id="KW-0418">Kinase</keyword>
<keyword evidence="3" id="KW-0808">Transferase</keyword>
<evidence type="ECO:0000259" key="11">
    <source>
        <dbReference type="PROSITE" id="PS50011"/>
    </source>
</evidence>
<dbReference type="InterPro" id="IPR017441">
    <property type="entry name" value="Protein_kinase_ATP_BS"/>
</dbReference>
<feature type="coiled-coil region" evidence="8">
    <location>
        <begin position="290"/>
        <end position="317"/>
    </location>
</feature>
<keyword evidence="10" id="KW-0812">Transmembrane</keyword>
<dbReference type="GO" id="GO:0016301">
    <property type="term" value="F:kinase activity"/>
    <property type="evidence" value="ECO:0007669"/>
    <property type="project" value="UniProtKB-KW"/>
</dbReference>
<evidence type="ECO:0000313" key="12">
    <source>
        <dbReference type="EMBL" id="WAS96387.1"/>
    </source>
</evidence>
<evidence type="ECO:0000256" key="4">
    <source>
        <dbReference type="ARBA" id="ARBA00022741"/>
    </source>
</evidence>
<evidence type="ECO:0000256" key="1">
    <source>
        <dbReference type="ARBA" id="ARBA00010886"/>
    </source>
</evidence>
<dbReference type="InterPro" id="IPR011009">
    <property type="entry name" value="Kinase-like_dom_sf"/>
</dbReference>
<dbReference type="InterPro" id="IPR050660">
    <property type="entry name" value="NEK_Ser/Thr_kinase"/>
</dbReference>
<evidence type="ECO:0000256" key="10">
    <source>
        <dbReference type="SAM" id="Phobius"/>
    </source>
</evidence>
<dbReference type="EC" id="2.7.11.1" evidence="2"/>
<evidence type="ECO:0000313" key="13">
    <source>
        <dbReference type="Proteomes" id="UP001164459"/>
    </source>
</evidence>
<dbReference type="Gene3D" id="3.30.200.20">
    <property type="entry name" value="Phosphorylase Kinase, domain 1"/>
    <property type="match status" value="1"/>
</dbReference>
<keyword evidence="6 7" id="KW-0067">ATP-binding</keyword>
<keyword evidence="10" id="KW-0472">Membrane</keyword>
<gene>
    <name evidence="12" type="ORF">O0S08_09525</name>
</gene>
<feature type="transmembrane region" description="Helical" evidence="10">
    <location>
        <begin position="323"/>
        <end position="344"/>
    </location>
</feature>
<keyword evidence="4 7" id="KW-0547">Nucleotide-binding</keyword>
<evidence type="ECO:0000256" key="3">
    <source>
        <dbReference type="ARBA" id="ARBA00022679"/>
    </source>
</evidence>
<evidence type="ECO:0000256" key="5">
    <source>
        <dbReference type="ARBA" id="ARBA00022777"/>
    </source>
</evidence>
<reference evidence="12" key="1">
    <citation type="submission" date="2022-11" db="EMBL/GenBank/DDBJ databases">
        <title>Minimal conservation of predation-associated metabolite biosynthetic gene clusters underscores biosynthetic potential of Myxococcota including descriptions for ten novel species: Archangium lansinium sp. nov., Myxococcus landrumus sp. nov., Nannocystis bai.</title>
        <authorList>
            <person name="Ahearne A."/>
            <person name="Stevens C."/>
            <person name="Dowd S."/>
        </authorList>
    </citation>
    <scope>NUCLEOTIDE SEQUENCE</scope>
    <source>
        <strain evidence="12">Fl3</strain>
    </source>
</reference>
<proteinExistence type="inferred from homology"/>
<evidence type="ECO:0000256" key="7">
    <source>
        <dbReference type="PROSITE-ProRule" id="PRU10141"/>
    </source>
</evidence>
<dbReference type="Proteomes" id="UP001164459">
    <property type="component" value="Chromosome"/>
</dbReference>
<evidence type="ECO:0000256" key="9">
    <source>
        <dbReference type="SAM" id="MobiDB-lite"/>
    </source>
</evidence>
<dbReference type="RefSeq" id="WP_269038725.1">
    <property type="nucleotide sequence ID" value="NZ_CP114040.1"/>
</dbReference>
<dbReference type="PANTHER" id="PTHR43671:SF13">
    <property type="entry name" value="SERINE_THREONINE-PROTEIN KINASE NEK2"/>
    <property type="match status" value="1"/>
</dbReference>
<keyword evidence="13" id="KW-1185">Reference proteome</keyword>
<name>A0ABY7HAT9_9BACT</name>
<feature type="region of interest" description="Disordered" evidence="9">
    <location>
        <begin position="365"/>
        <end position="440"/>
    </location>
</feature>
<dbReference type="SUPFAM" id="SSF56112">
    <property type="entry name" value="Protein kinase-like (PK-like)"/>
    <property type="match status" value="1"/>
</dbReference>
<dbReference type="CDD" id="cd14014">
    <property type="entry name" value="STKc_PknB_like"/>
    <property type="match status" value="1"/>
</dbReference>
<dbReference type="PANTHER" id="PTHR43671">
    <property type="entry name" value="SERINE/THREONINE-PROTEIN KINASE NEK"/>
    <property type="match status" value="1"/>
</dbReference>
<dbReference type="PROSITE" id="PS50011">
    <property type="entry name" value="PROTEIN_KINASE_DOM"/>
    <property type="match status" value="1"/>
</dbReference>